<gene>
    <name evidence="1" type="ORF">AXH35_14505</name>
</gene>
<protein>
    <recommendedName>
        <fullName evidence="3">Helix-turn-helix domain-containing protein</fullName>
    </recommendedName>
</protein>
<evidence type="ECO:0008006" key="3">
    <source>
        <dbReference type="Google" id="ProtNLM"/>
    </source>
</evidence>
<dbReference type="EMBL" id="CP014352">
    <property type="protein sequence ID" value="AMS06484.1"/>
    <property type="molecule type" value="Genomic_DNA"/>
</dbReference>
<dbReference type="AlphaFoldDB" id="A0AAC8YHD6"/>
<dbReference type="Proteomes" id="UP000075221">
    <property type="component" value="Chromosome"/>
</dbReference>
<proteinExistence type="predicted"/>
<evidence type="ECO:0000313" key="2">
    <source>
        <dbReference type="Proteomes" id="UP000075221"/>
    </source>
</evidence>
<organism evidence="1 2">
    <name type="scientific">Acidipropionibacterium acidipropionici</name>
    <dbReference type="NCBI Taxonomy" id="1748"/>
    <lineage>
        <taxon>Bacteria</taxon>
        <taxon>Bacillati</taxon>
        <taxon>Actinomycetota</taxon>
        <taxon>Actinomycetes</taxon>
        <taxon>Propionibacteriales</taxon>
        <taxon>Propionibacteriaceae</taxon>
        <taxon>Acidipropionibacterium</taxon>
    </lineage>
</organism>
<evidence type="ECO:0000313" key="1">
    <source>
        <dbReference type="EMBL" id="AMS06484.1"/>
    </source>
</evidence>
<name>A0AAC8YHD6_9ACTN</name>
<reference evidence="1 2" key="1">
    <citation type="submission" date="2016-02" db="EMBL/GenBank/DDBJ databases">
        <title>Complete Genome Sequence of Propionibacterium acidipropionici ATCC 55737.</title>
        <authorList>
            <person name="Luna Flores C.H."/>
            <person name="Nielsen L.K."/>
            <person name="Marcellin E."/>
        </authorList>
    </citation>
    <scope>NUCLEOTIDE SEQUENCE [LARGE SCALE GENOMIC DNA]</scope>
    <source>
        <strain evidence="1 2">ATCC 55737</strain>
    </source>
</reference>
<sequence>MMPRSRPQQSEADLEWLARRALIAMAGEIAHNAGGHWLLTVDEVADAVGVSISTVRRLKDATTTISAGPPMTGWIPIGTGQRATHRLPADRLAEWLTSLEAVA</sequence>
<accession>A0AAC8YHD6</accession>